<evidence type="ECO:0000256" key="3">
    <source>
        <dbReference type="ARBA" id="ARBA00022516"/>
    </source>
</evidence>
<dbReference type="GO" id="GO:0141152">
    <property type="term" value="F:glycerol-3-phosphate dehydrogenase (NAD+) activity"/>
    <property type="evidence" value="ECO:0007669"/>
    <property type="project" value="RHEA"/>
</dbReference>
<organism evidence="17 18">
    <name type="scientific">Arcobacter cloacae</name>
    <dbReference type="NCBI Taxonomy" id="1054034"/>
    <lineage>
        <taxon>Bacteria</taxon>
        <taxon>Pseudomonadati</taxon>
        <taxon>Campylobacterota</taxon>
        <taxon>Epsilonproteobacteria</taxon>
        <taxon>Campylobacterales</taxon>
        <taxon>Arcobacteraceae</taxon>
        <taxon>Arcobacter</taxon>
    </lineage>
</organism>
<dbReference type="UniPathway" id="UPA00940"/>
<evidence type="ECO:0000256" key="8">
    <source>
        <dbReference type="ARBA" id="ARBA00023098"/>
    </source>
</evidence>
<dbReference type="Gene3D" id="3.40.50.720">
    <property type="entry name" value="NAD(P)-binding Rossmann-like Domain"/>
    <property type="match status" value="1"/>
</dbReference>
<feature type="binding site" evidence="11">
    <location>
        <position position="33"/>
    </location>
    <ligand>
        <name>NADPH</name>
        <dbReference type="ChEBI" id="CHEBI:57783"/>
    </ligand>
</feature>
<dbReference type="Proteomes" id="UP000290870">
    <property type="component" value="Unassembled WGS sequence"/>
</dbReference>
<feature type="domain" description="Glycerol-3-phosphate dehydrogenase NAD-dependent N-terminal" evidence="15">
    <location>
        <begin position="33"/>
        <end position="130"/>
    </location>
</feature>
<gene>
    <name evidence="11" type="primary">gpsA</name>
    <name evidence="17" type="ORF">CRU90_03485</name>
</gene>
<dbReference type="HAMAP" id="MF_00394">
    <property type="entry name" value="NAD_Glyc3P_dehydrog"/>
    <property type="match status" value="1"/>
</dbReference>
<keyword evidence="8 11" id="KW-0443">Lipid metabolism</keyword>
<evidence type="ECO:0000256" key="12">
    <source>
        <dbReference type="PIRSR" id="PIRSR000114-1"/>
    </source>
</evidence>
<comment type="caution">
    <text evidence="11">Lacks conserved residue(s) required for the propagation of feature annotation.</text>
</comment>
<dbReference type="InterPro" id="IPR036291">
    <property type="entry name" value="NAD(P)-bd_dom_sf"/>
</dbReference>
<keyword evidence="7 11" id="KW-0520">NAD</keyword>
<evidence type="ECO:0000256" key="4">
    <source>
        <dbReference type="ARBA" id="ARBA00022741"/>
    </source>
</evidence>
<dbReference type="GO" id="GO:0005829">
    <property type="term" value="C:cytosol"/>
    <property type="evidence" value="ECO:0007669"/>
    <property type="project" value="TreeGrafter"/>
</dbReference>
<evidence type="ECO:0000259" key="15">
    <source>
        <dbReference type="Pfam" id="PF01210"/>
    </source>
</evidence>
<evidence type="ECO:0000313" key="17">
    <source>
        <dbReference type="EMBL" id="RXJ85031.1"/>
    </source>
</evidence>
<feature type="active site" description="Proton acceptor" evidence="11 12">
    <location>
        <position position="164"/>
    </location>
</feature>
<comment type="catalytic activity">
    <reaction evidence="11">
        <text>sn-glycerol 3-phosphate + NAD(+) = dihydroxyacetone phosphate + NADH + H(+)</text>
        <dbReference type="Rhea" id="RHEA:11092"/>
        <dbReference type="ChEBI" id="CHEBI:15378"/>
        <dbReference type="ChEBI" id="CHEBI:57540"/>
        <dbReference type="ChEBI" id="CHEBI:57597"/>
        <dbReference type="ChEBI" id="CHEBI:57642"/>
        <dbReference type="ChEBI" id="CHEBI:57945"/>
        <dbReference type="EC" id="1.1.1.94"/>
    </reaction>
</comment>
<evidence type="ECO:0000256" key="14">
    <source>
        <dbReference type="PIRSR" id="PIRSR000114-3"/>
    </source>
</evidence>
<dbReference type="OrthoDB" id="9812273at2"/>
<comment type="catalytic activity">
    <reaction evidence="11">
        <text>sn-glycerol 3-phosphate + NADP(+) = dihydroxyacetone phosphate + NADPH + H(+)</text>
        <dbReference type="Rhea" id="RHEA:11096"/>
        <dbReference type="ChEBI" id="CHEBI:15378"/>
        <dbReference type="ChEBI" id="CHEBI:57597"/>
        <dbReference type="ChEBI" id="CHEBI:57642"/>
        <dbReference type="ChEBI" id="CHEBI:57783"/>
        <dbReference type="ChEBI" id="CHEBI:58349"/>
        <dbReference type="EC" id="1.1.1.94"/>
    </reaction>
</comment>
<evidence type="ECO:0000256" key="5">
    <source>
        <dbReference type="ARBA" id="ARBA00022857"/>
    </source>
</evidence>
<feature type="binding site" evidence="11">
    <location>
        <position position="254"/>
    </location>
    <ligand>
        <name>NADPH</name>
        <dbReference type="ChEBI" id="CHEBI:57783"/>
    </ligand>
</feature>
<dbReference type="RefSeq" id="WP_128985893.1">
    <property type="nucleotide sequence ID" value="NZ_PDJZ01000003.1"/>
</dbReference>
<evidence type="ECO:0000256" key="11">
    <source>
        <dbReference type="HAMAP-Rule" id="MF_00394"/>
    </source>
</evidence>
<feature type="binding site" evidence="13">
    <location>
        <position position="82"/>
    </location>
    <ligand>
        <name>substrate</name>
    </ligand>
</feature>
<protein>
    <recommendedName>
        <fullName evidence="11">Glycerol-3-phosphate dehydrogenase [NAD(P)+]</fullName>
        <ecNumber evidence="11">1.1.1.94</ecNumber>
    </recommendedName>
    <alternativeName>
        <fullName evidence="11">NAD(P)(+)-dependent glycerol-3-phosphate dehydrogenase</fullName>
    </alternativeName>
    <alternativeName>
        <fullName evidence="11">NAD(P)H-dependent dihydroxyacetone-phosphate reductase</fullName>
    </alternativeName>
</protein>
<feature type="binding site" evidence="11">
    <location>
        <position position="110"/>
    </location>
    <ligand>
        <name>sn-glycerol 3-phosphate</name>
        <dbReference type="ChEBI" id="CHEBI:57597"/>
    </ligand>
</feature>
<reference evidence="17 18" key="1">
    <citation type="submission" date="2017-10" db="EMBL/GenBank/DDBJ databases">
        <title>Genomics of the genus Arcobacter.</title>
        <authorList>
            <person name="Perez-Cataluna A."/>
            <person name="Figueras M.J."/>
        </authorList>
    </citation>
    <scope>NUCLEOTIDE SEQUENCE [LARGE SCALE GENOMIC DNA]</scope>
    <source>
        <strain evidence="17 18">F26</strain>
    </source>
</reference>
<evidence type="ECO:0000256" key="7">
    <source>
        <dbReference type="ARBA" id="ARBA00023027"/>
    </source>
</evidence>
<feature type="binding site" evidence="11">
    <location>
        <position position="228"/>
    </location>
    <ligand>
        <name>NADPH</name>
        <dbReference type="ChEBI" id="CHEBI:57783"/>
    </ligand>
</feature>
<dbReference type="GO" id="GO:0051287">
    <property type="term" value="F:NAD binding"/>
    <property type="evidence" value="ECO:0007669"/>
    <property type="project" value="InterPro"/>
</dbReference>
<evidence type="ECO:0000256" key="1">
    <source>
        <dbReference type="ARBA" id="ARBA00011009"/>
    </source>
</evidence>
<dbReference type="EC" id="1.1.1.94" evidence="11"/>
<dbReference type="InterPro" id="IPR011128">
    <property type="entry name" value="G3P_DH_NAD-dep_N"/>
</dbReference>
<dbReference type="GO" id="GO:0046168">
    <property type="term" value="P:glycerol-3-phosphate catabolic process"/>
    <property type="evidence" value="ECO:0007669"/>
    <property type="project" value="InterPro"/>
</dbReference>
<comment type="similarity">
    <text evidence="1 11">Belongs to the NAD-dependent glycerol-3-phosphate dehydrogenase family.</text>
</comment>
<dbReference type="AlphaFoldDB" id="A0A4Q0ZIX2"/>
<dbReference type="Pfam" id="PF01210">
    <property type="entry name" value="NAD_Gly3P_dh_N"/>
    <property type="match status" value="1"/>
</dbReference>
<proteinExistence type="inferred from homology"/>
<dbReference type="Gene3D" id="1.10.1040.10">
    <property type="entry name" value="N-(1-d-carboxylethyl)-l-norvaline Dehydrogenase, domain 2"/>
    <property type="match status" value="1"/>
</dbReference>
<evidence type="ECO:0000256" key="9">
    <source>
        <dbReference type="ARBA" id="ARBA00023209"/>
    </source>
</evidence>
<comment type="pathway">
    <text evidence="11">Membrane lipid metabolism; glycerophospholipid metabolism.</text>
</comment>
<feature type="binding site" evidence="11">
    <location>
        <position position="252"/>
    </location>
    <ligand>
        <name>NADPH</name>
        <dbReference type="ChEBI" id="CHEBI:57783"/>
    </ligand>
</feature>
<dbReference type="InterPro" id="IPR013328">
    <property type="entry name" value="6PGD_dom2"/>
</dbReference>
<keyword evidence="3 11" id="KW-0444">Lipid biosynthesis</keyword>
<dbReference type="PIRSF" id="PIRSF000114">
    <property type="entry name" value="Glycerol-3-P_dh"/>
    <property type="match status" value="1"/>
</dbReference>
<feature type="binding site" evidence="11">
    <location>
        <position position="14"/>
    </location>
    <ligand>
        <name>NADPH</name>
        <dbReference type="ChEBI" id="CHEBI:57783"/>
    </ligand>
</feature>
<name>A0A4Q0ZIX2_9BACT</name>
<feature type="binding site" evidence="11">
    <location>
        <position position="228"/>
    </location>
    <ligand>
        <name>sn-glycerol 3-phosphate</name>
        <dbReference type="ChEBI" id="CHEBI:57597"/>
    </ligand>
</feature>
<feature type="binding site" evidence="11">
    <location>
        <position position="114"/>
    </location>
    <ligand>
        <name>NADPH</name>
        <dbReference type="ChEBI" id="CHEBI:57783"/>
    </ligand>
</feature>
<dbReference type="GO" id="GO:0141153">
    <property type="term" value="F:glycerol-3-phosphate dehydrogenase (NADP+) activity"/>
    <property type="evidence" value="ECO:0007669"/>
    <property type="project" value="RHEA"/>
</dbReference>
<feature type="binding site" evidence="11">
    <location>
        <position position="217"/>
    </location>
    <ligand>
        <name>sn-glycerol 3-phosphate</name>
        <dbReference type="ChEBI" id="CHEBI:57597"/>
    </ligand>
</feature>
<feature type="binding site" evidence="11">
    <location>
        <position position="164"/>
    </location>
    <ligand>
        <name>sn-glycerol 3-phosphate</name>
        <dbReference type="ChEBI" id="CHEBI:57597"/>
    </ligand>
</feature>
<dbReference type="PANTHER" id="PTHR11728">
    <property type="entry name" value="GLYCEROL-3-PHOSPHATE DEHYDROGENASE"/>
    <property type="match status" value="1"/>
</dbReference>
<feature type="binding site" evidence="13">
    <location>
        <begin position="228"/>
        <end position="229"/>
    </location>
    <ligand>
        <name>substrate</name>
    </ligand>
</feature>
<dbReference type="GO" id="GO:0006650">
    <property type="term" value="P:glycerophospholipid metabolic process"/>
    <property type="evidence" value="ECO:0007669"/>
    <property type="project" value="UniProtKB-UniRule"/>
</dbReference>
<dbReference type="NCBIfam" id="NF000943">
    <property type="entry name" value="PRK00094.2-1"/>
    <property type="match status" value="1"/>
</dbReference>
<dbReference type="FunFam" id="1.10.1040.10:FF:000025">
    <property type="entry name" value="Glycerol-3-phosphate dehydrogenase [NAD(P)+]"/>
    <property type="match status" value="1"/>
</dbReference>
<dbReference type="SUPFAM" id="SSF51735">
    <property type="entry name" value="NAD(P)-binding Rossmann-fold domains"/>
    <property type="match status" value="1"/>
</dbReference>
<keyword evidence="9 11" id="KW-0594">Phospholipid biosynthesis</keyword>
<feature type="binding site" evidence="14">
    <location>
        <position position="114"/>
    </location>
    <ligand>
        <name>NAD(+)</name>
        <dbReference type="ChEBI" id="CHEBI:57540"/>
    </ligand>
</feature>
<evidence type="ECO:0000256" key="2">
    <source>
        <dbReference type="ARBA" id="ARBA00022490"/>
    </source>
</evidence>
<feature type="binding site" evidence="11">
    <location>
        <position position="227"/>
    </location>
    <ligand>
        <name>sn-glycerol 3-phosphate</name>
        <dbReference type="ChEBI" id="CHEBI:57597"/>
    </ligand>
</feature>
<feature type="domain" description="Glycerol-3-phosphate dehydrogenase NAD-dependent C-terminal" evidence="16">
    <location>
        <begin position="153"/>
        <end position="288"/>
    </location>
</feature>
<feature type="binding site" evidence="11">
    <location>
        <position position="82"/>
    </location>
    <ligand>
        <name>sn-glycerol 3-phosphate</name>
        <dbReference type="ChEBI" id="CHEBI:57597"/>
    </ligand>
</feature>
<feature type="binding site" evidence="11">
    <location>
        <position position="229"/>
    </location>
    <ligand>
        <name>sn-glycerol 3-phosphate</name>
        <dbReference type="ChEBI" id="CHEBI:57597"/>
    </ligand>
</feature>
<comment type="caution">
    <text evidence="17">The sequence shown here is derived from an EMBL/GenBank/DDBJ whole genome shotgun (WGS) entry which is preliminary data.</text>
</comment>
<evidence type="ECO:0000256" key="6">
    <source>
        <dbReference type="ARBA" id="ARBA00023002"/>
    </source>
</evidence>
<dbReference type="EMBL" id="PDJZ01000003">
    <property type="protein sequence ID" value="RXJ85031.1"/>
    <property type="molecule type" value="Genomic_DNA"/>
</dbReference>
<dbReference type="InterPro" id="IPR008927">
    <property type="entry name" value="6-PGluconate_DH-like_C_sf"/>
</dbReference>
<dbReference type="SUPFAM" id="SSF48179">
    <property type="entry name" value="6-phosphogluconate dehydrogenase C-terminal domain-like"/>
    <property type="match status" value="1"/>
</dbReference>
<dbReference type="Pfam" id="PF07479">
    <property type="entry name" value="NAD_Gly3P_dh_C"/>
    <property type="match status" value="1"/>
</dbReference>
<comment type="function">
    <text evidence="11">Catalyzes the reduction of the glycolytic intermediate dihydroxyacetone phosphate (DHAP) to sn-glycerol 3-phosphate (G3P), the key precursor for phospholipid synthesis.</text>
</comment>
<keyword evidence="10 11" id="KW-1208">Phospholipid metabolism</keyword>
<keyword evidence="4 11" id="KW-0547">Nucleotide-binding</keyword>
<keyword evidence="5 11" id="KW-0521">NADP</keyword>
<feature type="binding site" evidence="11">
    <location>
        <position position="82"/>
    </location>
    <ligand>
        <name>NADPH</name>
        <dbReference type="ChEBI" id="CHEBI:57783"/>
    </ligand>
</feature>
<keyword evidence="6 11" id="KW-0560">Oxidoreductase</keyword>
<sequence length="298" mass="32526">MKEKSIAVIGAGKWGLSLHFALSQRQKCLITSRTKRDIKNFVDLQTALDCDYLVIAIPAQEIRSWLKENFVFKGQKILVASKGIEASSGQFLNEIYADFVPDENIGFISGPSFAAEVIKGLPCALVINTISKKLYVEFEVCFPDFIKTYYSSDVIGAEVAGAYKNVLAIASGICEGLNLGKNAQASLIARGLVEMQRFGKHFGADESSFLGLSGAGDLFLTASSTMSRNFRVGLGLANDKNLDEILKELGEVAEGVKTSIAIKELSKKHNIYTPIANEVYQIINGKNPKDSLRDLLKN</sequence>
<dbReference type="PROSITE" id="PS00957">
    <property type="entry name" value="NAD_G3PDH"/>
    <property type="match status" value="1"/>
</dbReference>
<dbReference type="PANTHER" id="PTHR11728:SF1">
    <property type="entry name" value="GLYCEROL-3-PHOSPHATE DEHYDROGENASE [NAD(+)] 2, CHLOROPLASTIC"/>
    <property type="match status" value="1"/>
</dbReference>
<accession>A0A4Q0ZIX2</accession>
<evidence type="ECO:0000259" key="16">
    <source>
        <dbReference type="Pfam" id="PF07479"/>
    </source>
</evidence>
<feature type="binding site" evidence="11">
    <location>
        <position position="112"/>
    </location>
    <ligand>
        <name>sn-glycerol 3-phosphate</name>
        <dbReference type="ChEBI" id="CHEBI:57597"/>
    </ligand>
</feature>
<keyword evidence="2 11" id="KW-0963">Cytoplasm</keyword>
<dbReference type="InterPro" id="IPR006168">
    <property type="entry name" value="G3P_DH_NAD-dep"/>
</dbReference>
<dbReference type="GO" id="GO:0008654">
    <property type="term" value="P:phospholipid biosynthetic process"/>
    <property type="evidence" value="ECO:0007669"/>
    <property type="project" value="UniProtKB-KW"/>
</dbReference>
<dbReference type="NCBIfam" id="NF000940">
    <property type="entry name" value="PRK00094.1-2"/>
    <property type="match status" value="1"/>
</dbReference>
<evidence type="ECO:0000256" key="10">
    <source>
        <dbReference type="ARBA" id="ARBA00023264"/>
    </source>
</evidence>
<comment type="subcellular location">
    <subcellularLocation>
        <location evidence="11">Cytoplasm</location>
    </subcellularLocation>
</comment>
<feature type="binding site" evidence="14">
    <location>
        <position position="228"/>
    </location>
    <ligand>
        <name>NAD(+)</name>
        <dbReference type="ChEBI" id="CHEBI:57540"/>
    </ligand>
</feature>
<dbReference type="GO" id="GO:0046167">
    <property type="term" value="P:glycerol-3-phosphate biosynthetic process"/>
    <property type="evidence" value="ECO:0007669"/>
    <property type="project" value="UniProtKB-UniRule"/>
</dbReference>
<evidence type="ECO:0000313" key="18">
    <source>
        <dbReference type="Proteomes" id="UP000290870"/>
    </source>
</evidence>
<dbReference type="GO" id="GO:0005975">
    <property type="term" value="P:carbohydrate metabolic process"/>
    <property type="evidence" value="ECO:0007669"/>
    <property type="project" value="InterPro"/>
</dbReference>
<evidence type="ECO:0000256" key="13">
    <source>
        <dbReference type="PIRSR" id="PIRSR000114-2"/>
    </source>
</evidence>
<dbReference type="InterPro" id="IPR006109">
    <property type="entry name" value="G3P_DH_NAD-dep_C"/>
</dbReference>
<dbReference type="NCBIfam" id="NF000942">
    <property type="entry name" value="PRK00094.1-4"/>
    <property type="match status" value="1"/>
</dbReference>